<evidence type="ECO:0000313" key="11">
    <source>
        <dbReference type="Proteomes" id="UP000085678"/>
    </source>
</evidence>
<feature type="signal peptide" evidence="9">
    <location>
        <begin position="1"/>
        <end position="27"/>
    </location>
</feature>
<dbReference type="InterPro" id="IPR042307">
    <property type="entry name" value="Reeler_sf"/>
</dbReference>
<dbReference type="InterPro" id="IPR051237">
    <property type="entry name" value="Ferric-chelate_Red/DefProt"/>
</dbReference>
<evidence type="ECO:0000256" key="9">
    <source>
        <dbReference type="SAM" id="SignalP"/>
    </source>
</evidence>
<dbReference type="PANTHER" id="PTHR45828">
    <property type="entry name" value="CYTOCHROME B561/FERRIC REDUCTASE TRANSMEMBRANE"/>
    <property type="match status" value="1"/>
</dbReference>
<dbReference type="GO" id="GO:0016020">
    <property type="term" value="C:membrane"/>
    <property type="evidence" value="ECO:0007669"/>
    <property type="project" value="TreeGrafter"/>
</dbReference>
<comment type="similarity">
    <text evidence="2">Belongs to the insect defense protein family.</text>
</comment>
<dbReference type="KEGG" id="lak:106155659"/>
<sequence>MTVSRRMNNAGMLIAAMLLLYAGESRGYGTGPPEIACSSMRPSHYGASDPFTPSPYTITVSKQKYKAGESIDVTLKGANGEKFKGFFVQARKHNSQSVIPVGTFTEVTSVGSKNLCRQRNGDHAISHSNSNQKSEVVLRWTAPAKSAGDIVFRVTVVMAYDTFWDNQESAVVKEVNSSGAVIG</sequence>
<dbReference type="STRING" id="7574.A0A1S3HIU8"/>
<dbReference type="GeneID" id="106155659"/>
<evidence type="ECO:0000256" key="3">
    <source>
        <dbReference type="ARBA" id="ARBA00022525"/>
    </source>
</evidence>
<evidence type="ECO:0000256" key="8">
    <source>
        <dbReference type="ARBA" id="ARBA00023022"/>
    </source>
</evidence>
<organism evidence="11 12">
    <name type="scientific">Lingula anatina</name>
    <name type="common">Brachiopod</name>
    <name type="synonym">Lingula unguis</name>
    <dbReference type="NCBI Taxonomy" id="7574"/>
    <lineage>
        <taxon>Eukaryota</taxon>
        <taxon>Metazoa</taxon>
        <taxon>Spiralia</taxon>
        <taxon>Lophotrochozoa</taxon>
        <taxon>Brachiopoda</taxon>
        <taxon>Linguliformea</taxon>
        <taxon>Lingulata</taxon>
        <taxon>Lingulida</taxon>
        <taxon>Linguloidea</taxon>
        <taxon>Lingulidae</taxon>
        <taxon>Lingula</taxon>
    </lineage>
</organism>
<dbReference type="PROSITE" id="PS51019">
    <property type="entry name" value="REELIN"/>
    <property type="match status" value="1"/>
</dbReference>
<dbReference type="Proteomes" id="UP000085678">
    <property type="component" value="Unplaced"/>
</dbReference>
<name>A0A1S3HIU8_LINAN</name>
<keyword evidence="7" id="KW-0391">Immunity</keyword>
<keyword evidence="8" id="KW-0044">Antibiotic</keyword>
<dbReference type="AlphaFoldDB" id="A0A1S3HIU8"/>
<protein>
    <submittedName>
        <fullName evidence="12">Defense protein 3</fullName>
    </submittedName>
</protein>
<gene>
    <name evidence="12" type="primary">LOC106155659</name>
</gene>
<dbReference type="GO" id="GO:0045087">
    <property type="term" value="P:innate immune response"/>
    <property type="evidence" value="ECO:0007669"/>
    <property type="project" value="UniProtKB-KW"/>
</dbReference>
<dbReference type="GO" id="GO:0005576">
    <property type="term" value="C:extracellular region"/>
    <property type="evidence" value="ECO:0007669"/>
    <property type="project" value="UniProtKB-SubCell"/>
</dbReference>
<evidence type="ECO:0000256" key="4">
    <source>
        <dbReference type="ARBA" id="ARBA00022529"/>
    </source>
</evidence>
<evidence type="ECO:0000256" key="1">
    <source>
        <dbReference type="ARBA" id="ARBA00004613"/>
    </source>
</evidence>
<feature type="chain" id="PRO_5010186217" evidence="9">
    <location>
        <begin position="28"/>
        <end position="183"/>
    </location>
</feature>
<evidence type="ECO:0000256" key="5">
    <source>
        <dbReference type="ARBA" id="ARBA00022588"/>
    </source>
</evidence>
<feature type="domain" description="Reelin" evidence="10">
    <location>
        <begin position="14"/>
        <end position="183"/>
    </location>
</feature>
<reference evidence="12" key="1">
    <citation type="submission" date="2025-08" db="UniProtKB">
        <authorList>
            <consortium name="RefSeq"/>
        </authorList>
    </citation>
    <scope>IDENTIFICATION</scope>
    <source>
        <tissue evidence="12">Gonads</tissue>
    </source>
</reference>
<dbReference type="InParanoid" id="A0A1S3HIU8"/>
<evidence type="ECO:0000259" key="10">
    <source>
        <dbReference type="PROSITE" id="PS51019"/>
    </source>
</evidence>
<dbReference type="RefSeq" id="XP_013386045.1">
    <property type="nucleotide sequence ID" value="XM_013530591.1"/>
</dbReference>
<dbReference type="InterPro" id="IPR002861">
    <property type="entry name" value="Reeler_dom"/>
</dbReference>
<dbReference type="PANTHER" id="PTHR45828:SF9">
    <property type="entry name" value="CELL WALL INTEGRITY AND STRESS RESPONSE COMPONENT 4-LIKE-RELATED"/>
    <property type="match status" value="1"/>
</dbReference>
<dbReference type="Pfam" id="PF02014">
    <property type="entry name" value="Reeler"/>
    <property type="match status" value="1"/>
</dbReference>
<evidence type="ECO:0000256" key="7">
    <source>
        <dbReference type="ARBA" id="ARBA00022859"/>
    </source>
</evidence>
<evidence type="ECO:0000256" key="6">
    <source>
        <dbReference type="ARBA" id="ARBA00022729"/>
    </source>
</evidence>
<accession>A0A1S3HIU8</accession>
<dbReference type="CDD" id="cd08544">
    <property type="entry name" value="Reeler"/>
    <property type="match status" value="1"/>
</dbReference>
<keyword evidence="6 9" id="KW-0732">Signal</keyword>
<proteinExistence type="inferred from homology"/>
<dbReference type="OrthoDB" id="2419613at2759"/>
<evidence type="ECO:0000256" key="2">
    <source>
        <dbReference type="ARBA" id="ARBA00008501"/>
    </source>
</evidence>
<keyword evidence="11" id="KW-1185">Reference proteome</keyword>
<keyword evidence="4" id="KW-0929">Antimicrobial</keyword>
<dbReference type="Gene3D" id="2.60.40.4060">
    <property type="entry name" value="Reeler domain"/>
    <property type="match status" value="1"/>
</dbReference>
<dbReference type="GO" id="GO:0042742">
    <property type="term" value="P:defense response to bacterium"/>
    <property type="evidence" value="ECO:0007669"/>
    <property type="project" value="UniProtKB-KW"/>
</dbReference>
<keyword evidence="5" id="KW-0399">Innate immunity</keyword>
<dbReference type="FunFam" id="2.60.40.4060:FF:000003">
    <property type="entry name" value="Ferric chelate reductase 1"/>
    <property type="match status" value="1"/>
</dbReference>
<keyword evidence="3" id="KW-0964">Secreted</keyword>
<evidence type="ECO:0000313" key="12">
    <source>
        <dbReference type="RefSeq" id="XP_013386045.1"/>
    </source>
</evidence>
<comment type="subcellular location">
    <subcellularLocation>
        <location evidence="1">Secreted</location>
    </subcellularLocation>
</comment>